<dbReference type="AlphaFoldDB" id="A0A6I2TWQ6"/>
<feature type="transmembrane region" description="Helical" evidence="1">
    <location>
        <begin position="188"/>
        <end position="209"/>
    </location>
</feature>
<feature type="domain" description="TIR" evidence="2">
    <location>
        <begin position="2"/>
        <end position="155"/>
    </location>
</feature>
<dbReference type="Gene3D" id="3.40.50.10140">
    <property type="entry name" value="Toll/interleukin-1 receptor homology (TIR) domain"/>
    <property type="match status" value="1"/>
</dbReference>
<dbReference type="Proteomes" id="UP000450161">
    <property type="component" value="Unassembled WGS sequence"/>
</dbReference>
<keyword evidence="3" id="KW-0675">Receptor</keyword>
<evidence type="ECO:0000259" key="2">
    <source>
        <dbReference type="PROSITE" id="PS50104"/>
    </source>
</evidence>
<proteinExistence type="predicted"/>
<dbReference type="SUPFAM" id="SSF52200">
    <property type="entry name" value="Toll/Interleukin receptor TIR domain"/>
    <property type="match status" value="1"/>
</dbReference>
<dbReference type="PROSITE" id="PS50104">
    <property type="entry name" value="TIR"/>
    <property type="match status" value="1"/>
</dbReference>
<gene>
    <name evidence="3" type="ORF">FYJ72_08950</name>
</gene>
<organism evidence="3 4">
    <name type="scientific">Segatella copri</name>
    <dbReference type="NCBI Taxonomy" id="165179"/>
    <lineage>
        <taxon>Bacteria</taxon>
        <taxon>Pseudomonadati</taxon>
        <taxon>Bacteroidota</taxon>
        <taxon>Bacteroidia</taxon>
        <taxon>Bacteroidales</taxon>
        <taxon>Prevotellaceae</taxon>
        <taxon>Segatella</taxon>
    </lineage>
</organism>
<keyword evidence="1" id="KW-1133">Transmembrane helix</keyword>
<protein>
    <submittedName>
        <fullName evidence="3">Toll/interleukin-1 receptor domain-containing protein</fullName>
    </submittedName>
</protein>
<dbReference type="InterPro" id="IPR000157">
    <property type="entry name" value="TIR_dom"/>
</dbReference>
<dbReference type="EMBL" id="VUNF01000015">
    <property type="protein sequence ID" value="MST77805.1"/>
    <property type="molecule type" value="Genomic_DNA"/>
</dbReference>
<dbReference type="Pfam" id="PF13676">
    <property type="entry name" value="TIR_2"/>
    <property type="match status" value="1"/>
</dbReference>
<comment type="caution">
    <text evidence="3">The sequence shown here is derived from an EMBL/GenBank/DDBJ whole genome shotgun (WGS) entry which is preliminary data.</text>
</comment>
<accession>A0A6I2TWQ6</accession>
<dbReference type="RefSeq" id="WP_154481264.1">
    <property type="nucleotide sequence ID" value="NZ_VUNF01000015.1"/>
</dbReference>
<keyword evidence="1" id="KW-0472">Membrane</keyword>
<evidence type="ECO:0000256" key="1">
    <source>
        <dbReference type="SAM" id="Phobius"/>
    </source>
</evidence>
<sequence length="391" mass="46447">MKKTLAFISYSRRDKTIANWLHKQLENYAYPQNLVRKENRPPDNKYIRPIFIDTKDLNVDTHPFDEDIKEHLKNSRYLILICSINSAKSEYVNKEVNYFLEQHENNYNLIIPFFIDDVTEDSILPTIKGTPVMNRHFPIYNTTLSEHSEANNYCLYQIISFILGLDFSLVYNRYENYTKQKYKRTKRIQYIIIVCSLITILSLACTIYKNKQLINQTEELVKFERNVFPHSLVTGYINNFLSPTIEYLKEQKKDFKIYILMPTTHEAIEKHKRRVSYLNYMLSDKLDIDSLTNVKLPTSMKRGTIITRICSKDEKYNNIYIDFATTTSAFLDVARYKKENITYKDFSLNDIIAEYSKIFIKQTKNELESDSMYIELFTNIDEMVESIRNNN</sequence>
<reference evidence="3 4" key="1">
    <citation type="submission" date="2019-08" db="EMBL/GenBank/DDBJ databases">
        <title>In-depth cultivation of the pig gut microbiome towards novel bacterial diversity and tailored functional studies.</title>
        <authorList>
            <person name="Wylensek D."/>
            <person name="Hitch T.C.A."/>
            <person name="Clavel T."/>
        </authorList>
    </citation>
    <scope>NUCLEOTIDE SEQUENCE [LARGE SCALE GENOMIC DNA]</scope>
    <source>
        <strain evidence="3 4">LKV-178-WT-2C</strain>
    </source>
</reference>
<dbReference type="InterPro" id="IPR035897">
    <property type="entry name" value="Toll_tir_struct_dom_sf"/>
</dbReference>
<name>A0A6I2TWQ6_9BACT</name>
<dbReference type="GO" id="GO:0007165">
    <property type="term" value="P:signal transduction"/>
    <property type="evidence" value="ECO:0007669"/>
    <property type="project" value="InterPro"/>
</dbReference>
<evidence type="ECO:0000313" key="3">
    <source>
        <dbReference type="EMBL" id="MST77805.1"/>
    </source>
</evidence>
<evidence type="ECO:0000313" key="4">
    <source>
        <dbReference type="Proteomes" id="UP000450161"/>
    </source>
</evidence>
<keyword evidence="1" id="KW-0812">Transmembrane</keyword>